<organism evidence="1 2">
    <name type="scientific">Dyadobacter soli</name>
    <dbReference type="NCBI Taxonomy" id="659014"/>
    <lineage>
        <taxon>Bacteria</taxon>
        <taxon>Pseudomonadati</taxon>
        <taxon>Bacteroidota</taxon>
        <taxon>Cytophagia</taxon>
        <taxon>Cytophagales</taxon>
        <taxon>Spirosomataceae</taxon>
        <taxon>Dyadobacter</taxon>
    </lineage>
</organism>
<dbReference type="OrthoDB" id="952184at2"/>
<proteinExistence type="predicted"/>
<gene>
    <name evidence="1" type="ORF">SAMN04487996_11763</name>
</gene>
<name>A0A1G7T290_9BACT</name>
<dbReference type="Proteomes" id="UP000198748">
    <property type="component" value="Unassembled WGS sequence"/>
</dbReference>
<dbReference type="RefSeq" id="WP_090155846.1">
    <property type="nucleotide sequence ID" value="NZ_FNAN01000017.1"/>
</dbReference>
<keyword evidence="2" id="KW-1185">Reference proteome</keyword>
<reference evidence="2" key="1">
    <citation type="submission" date="2016-10" db="EMBL/GenBank/DDBJ databases">
        <authorList>
            <person name="Varghese N."/>
            <person name="Submissions S."/>
        </authorList>
    </citation>
    <scope>NUCLEOTIDE SEQUENCE [LARGE SCALE GENOMIC DNA]</scope>
    <source>
        <strain evidence="2">DSM 25329</strain>
    </source>
</reference>
<protein>
    <submittedName>
        <fullName evidence="1">Uncharacterized protein</fullName>
    </submittedName>
</protein>
<evidence type="ECO:0000313" key="1">
    <source>
        <dbReference type="EMBL" id="SDG29338.1"/>
    </source>
</evidence>
<dbReference type="STRING" id="659014.SAMN04487996_11763"/>
<accession>A0A1G7T290</accession>
<sequence>MKKHLPGEKHIYNWTYERSSQTLTLTDPQTSTKADEWEVVFQSDNRLWIKFNLLPDGKKDSLLKSIIKLKKH</sequence>
<dbReference type="AlphaFoldDB" id="A0A1G7T290"/>
<dbReference type="EMBL" id="FNAN01000017">
    <property type="protein sequence ID" value="SDG29338.1"/>
    <property type="molecule type" value="Genomic_DNA"/>
</dbReference>
<evidence type="ECO:0000313" key="2">
    <source>
        <dbReference type="Proteomes" id="UP000198748"/>
    </source>
</evidence>